<dbReference type="EMBL" id="LQMT02000006">
    <property type="protein sequence ID" value="ONF73959.1"/>
    <property type="molecule type" value="Genomic_DNA"/>
</dbReference>
<organism evidence="1 2">
    <name type="scientific">Amycolatopsis keratiniphila subsp. keratiniphila</name>
    <dbReference type="NCBI Taxonomy" id="227715"/>
    <lineage>
        <taxon>Bacteria</taxon>
        <taxon>Bacillati</taxon>
        <taxon>Actinomycetota</taxon>
        <taxon>Actinomycetes</taxon>
        <taxon>Pseudonocardiales</taxon>
        <taxon>Pseudonocardiaceae</taxon>
        <taxon>Amycolatopsis</taxon>
        <taxon>Amycolatopsis japonica group</taxon>
    </lineage>
</organism>
<gene>
    <name evidence="1" type="ORF">AVR91_0204310</name>
</gene>
<dbReference type="AlphaFoldDB" id="A0A1W2M238"/>
<sequence length="142" mass="16301">MTSEKPHPNRIYHGLAEIDDDNGHLIVVELGGGGPTQRDQAQRLYQLDNPHRFNGYRTFLWGYNGTNPRETAQVILTDALGVDPPDMLREAFTNDFVAHWDEESEWWLPRRTILRWVKGWCAENRVDIPPGDAAATDYLVSR</sequence>
<dbReference type="OrthoDB" id="4204212at2"/>
<name>A0A1W2M238_9PSEU</name>
<proteinExistence type="predicted"/>
<reference evidence="1 2" key="1">
    <citation type="submission" date="2016-12" db="EMBL/GenBank/DDBJ databases">
        <title>Amycolatopsis keratiniphila subsp. keratiniphila genome sequencing and assembly.</title>
        <authorList>
            <person name="Mayilraj S."/>
            <person name="Kaur N."/>
        </authorList>
    </citation>
    <scope>NUCLEOTIDE SEQUENCE [LARGE SCALE GENOMIC DNA]</scope>
    <source>
        <strain evidence="1 2">DSM 44409</strain>
    </source>
</reference>
<accession>A0A1W2M238</accession>
<dbReference type="RefSeq" id="WP_063276376.1">
    <property type="nucleotide sequence ID" value="NZ_LQMT02000006.1"/>
</dbReference>
<comment type="caution">
    <text evidence="1">The sequence shown here is derived from an EMBL/GenBank/DDBJ whole genome shotgun (WGS) entry which is preliminary data.</text>
</comment>
<evidence type="ECO:0000313" key="2">
    <source>
        <dbReference type="Proteomes" id="UP000076660"/>
    </source>
</evidence>
<protein>
    <submittedName>
        <fullName evidence="1">Uncharacterized protein</fullName>
    </submittedName>
</protein>
<dbReference type="Proteomes" id="UP000076660">
    <property type="component" value="Unassembled WGS sequence"/>
</dbReference>
<evidence type="ECO:0000313" key="1">
    <source>
        <dbReference type="EMBL" id="ONF73959.1"/>
    </source>
</evidence>
<dbReference type="InterPro" id="IPR046164">
    <property type="entry name" value="DUF6166"/>
</dbReference>
<dbReference type="Pfam" id="PF19663">
    <property type="entry name" value="DUF6166"/>
    <property type="match status" value="1"/>
</dbReference>